<evidence type="ECO:0000313" key="2">
    <source>
        <dbReference type="EMBL" id="RIV24978.1"/>
    </source>
</evidence>
<dbReference type="AlphaFoldDB" id="A0A418MDV1"/>
<organism evidence="2 3">
    <name type="scientific">Fibrisoma montanum</name>
    <dbReference type="NCBI Taxonomy" id="2305895"/>
    <lineage>
        <taxon>Bacteria</taxon>
        <taxon>Pseudomonadati</taxon>
        <taxon>Bacteroidota</taxon>
        <taxon>Cytophagia</taxon>
        <taxon>Cytophagales</taxon>
        <taxon>Spirosomataceae</taxon>
        <taxon>Fibrisoma</taxon>
    </lineage>
</organism>
<feature type="signal peptide" evidence="1">
    <location>
        <begin position="1"/>
        <end position="26"/>
    </location>
</feature>
<dbReference type="PROSITE" id="PS51257">
    <property type="entry name" value="PROKAR_LIPOPROTEIN"/>
    <property type="match status" value="1"/>
</dbReference>
<keyword evidence="3" id="KW-1185">Reference proteome</keyword>
<proteinExistence type="predicted"/>
<evidence type="ECO:0000256" key="1">
    <source>
        <dbReference type="SAM" id="SignalP"/>
    </source>
</evidence>
<sequence>MNKVVNKWLWMLIVAVPLLSGCNDNADDPQPADENELITTLTLRFTQQGVTNPQSQTITFRDVDGDGGTAPVITGSVTLRANQTYTLDVAQLLDESKTPATNILEEVEEESDEHLFVFTPNPASLFTYTYGDRDQNNLPIGITGTVRAGTAGTGTFTVQLRHQPGTKNGTPAPGDDDVNVQFNLTVAN</sequence>
<evidence type="ECO:0008006" key="4">
    <source>
        <dbReference type="Google" id="ProtNLM"/>
    </source>
</evidence>
<feature type="chain" id="PRO_5019399923" description="Type 1 periplasmic binding fold superfamily protein" evidence="1">
    <location>
        <begin position="27"/>
        <end position="188"/>
    </location>
</feature>
<dbReference type="OrthoDB" id="713689at2"/>
<protein>
    <recommendedName>
        <fullName evidence="4">Type 1 periplasmic binding fold superfamily protein</fullName>
    </recommendedName>
</protein>
<dbReference type="EMBL" id="QXED01000002">
    <property type="protein sequence ID" value="RIV24978.1"/>
    <property type="molecule type" value="Genomic_DNA"/>
</dbReference>
<evidence type="ECO:0000313" key="3">
    <source>
        <dbReference type="Proteomes" id="UP000283523"/>
    </source>
</evidence>
<gene>
    <name evidence="2" type="ORF">DYU11_06565</name>
</gene>
<accession>A0A418MDV1</accession>
<dbReference type="RefSeq" id="WP_119666865.1">
    <property type="nucleotide sequence ID" value="NZ_QXED01000002.1"/>
</dbReference>
<dbReference type="Proteomes" id="UP000283523">
    <property type="component" value="Unassembled WGS sequence"/>
</dbReference>
<name>A0A418MDV1_9BACT</name>
<reference evidence="2 3" key="1">
    <citation type="submission" date="2018-08" db="EMBL/GenBank/DDBJ databases">
        <title>Fibrisoma montanum sp. nov., isolated from Danxia mountain soil.</title>
        <authorList>
            <person name="Huang Y."/>
        </authorList>
    </citation>
    <scope>NUCLEOTIDE SEQUENCE [LARGE SCALE GENOMIC DNA]</scope>
    <source>
        <strain evidence="2 3">HYT19</strain>
    </source>
</reference>
<keyword evidence="1" id="KW-0732">Signal</keyword>
<comment type="caution">
    <text evidence="2">The sequence shown here is derived from an EMBL/GenBank/DDBJ whole genome shotgun (WGS) entry which is preliminary data.</text>
</comment>